<dbReference type="PANTHER" id="PTHR30303">
    <property type="entry name" value="HYDROGENASE ISOENZYMES FORMATION PROTEIN HYPE"/>
    <property type="match status" value="1"/>
</dbReference>
<dbReference type="Pfam" id="PF02769">
    <property type="entry name" value="AIRS_C"/>
    <property type="match status" value="1"/>
</dbReference>
<dbReference type="InterPro" id="IPR010918">
    <property type="entry name" value="PurM-like_C_dom"/>
</dbReference>
<dbReference type="EMBL" id="QNVI01000026">
    <property type="protein sequence ID" value="TDA39464.1"/>
    <property type="molecule type" value="Genomic_DNA"/>
</dbReference>
<evidence type="ECO:0000313" key="5">
    <source>
        <dbReference type="EMBL" id="TDA39464.1"/>
    </source>
</evidence>
<protein>
    <submittedName>
        <fullName evidence="4">Hydrogenase expression/formation protein HypE</fullName>
    </submittedName>
</protein>
<dbReference type="PIRSF" id="PIRSF005644">
    <property type="entry name" value="Hdrgns_mtr_HypE"/>
    <property type="match status" value="1"/>
</dbReference>
<reference evidence="5 7" key="1">
    <citation type="journal article" date="2019" name="Nat. Microbiol.">
        <title>Expanding anaerobic alkane metabolism in the domain of Archaea.</title>
        <authorList>
            <person name="Wang Y."/>
            <person name="Wegener G."/>
            <person name="Hou J."/>
            <person name="Wang F."/>
            <person name="Xiao X."/>
        </authorList>
    </citation>
    <scope>NUCLEOTIDE SEQUENCE [LARGE SCALE GENOMIC DNA]</scope>
    <source>
        <strain evidence="5">WYZ-LMO11</strain>
    </source>
</reference>
<evidence type="ECO:0000259" key="3">
    <source>
        <dbReference type="Pfam" id="PF02769"/>
    </source>
</evidence>
<dbReference type="Gene3D" id="3.90.650.10">
    <property type="entry name" value="PurM-like C-terminal domain"/>
    <property type="match status" value="1"/>
</dbReference>
<dbReference type="Gene3D" id="3.30.1330.10">
    <property type="entry name" value="PurM-like, N-terminal domain"/>
    <property type="match status" value="1"/>
</dbReference>
<comment type="caution">
    <text evidence="4">The sequence shown here is derived from an EMBL/GenBank/DDBJ whole genome shotgun (WGS) entry which is preliminary data.</text>
</comment>
<dbReference type="CDD" id="cd02197">
    <property type="entry name" value="HypE"/>
    <property type="match status" value="1"/>
</dbReference>
<proteinExistence type="inferred from homology"/>
<feature type="domain" description="PurM-like C-terminal" evidence="3">
    <location>
        <begin position="165"/>
        <end position="309"/>
    </location>
</feature>
<dbReference type="InterPro" id="IPR011854">
    <property type="entry name" value="HypE"/>
</dbReference>
<dbReference type="Proteomes" id="UP000317265">
    <property type="component" value="Unassembled WGS sequence"/>
</dbReference>
<organism evidence="4 6">
    <name type="scientific">Thermoproteota archaeon</name>
    <dbReference type="NCBI Taxonomy" id="2056631"/>
    <lineage>
        <taxon>Archaea</taxon>
        <taxon>Thermoproteota</taxon>
    </lineage>
</organism>
<dbReference type="PANTHER" id="PTHR30303:SF0">
    <property type="entry name" value="CARBAMOYL DEHYDRATASE HYPE"/>
    <property type="match status" value="1"/>
</dbReference>
<dbReference type="AlphaFoldDB" id="A0A520KFE0"/>
<dbReference type="SUPFAM" id="SSF55326">
    <property type="entry name" value="PurM N-terminal domain-like"/>
    <property type="match status" value="1"/>
</dbReference>
<evidence type="ECO:0000259" key="2">
    <source>
        <dbReference type="Pfam" id="PF00586"/>
    </source>
</evidence>
<dbReference type="EMBL" id="RXIH01000030">
    <property type="protein sequence ID" value="RZN56100.1"/>
    <property type="molecule type" value="Genomic_DNA"/>
</dbReference>
<evidence type="ECO:0000256" key="1">
    <source>
        <dbReference type="ARBA" id="ARBA00006243"/>
    </source>
</evidence>
<accession>A0A520KFE0</accession>
<name>A0A520KFE0_9CREN</name>
<dbReference type="GO" id="GO:0051604">
    <property type="term" value="P:protein maturation"/>
    <property type="evidence" value="ECO:0007669"/>
    <property type="project" value="TreeGrafter"/>
</dbReference>
<dbReference type="Pfam" id="PF00586">
    <property type="entry name" value="AIRS"/>
    <property type="match status" value="1"/>
</dbReference>
<evidence type="ECO:0000313" key="4">
    <source>
        <dbReference type="EMBL" id="RZN56100.1"/>
    </source>
</evidence>
<reference evidence="4 6" key="2">
    <citation type="journal article" date="2019" name="Nat. Microbiol.">
        <title>Wide diversity of methane and short-chain alkane metabolisms in uncultured archaea.</title>
        <authorList>
            <person name="Borrel G."/>
            <person name="Adam P.S."/>
            <person name="McKay L.J."/>
            <person name="Chen L.X."/>
            <person name="Sierra-Garcia I.N."/>
            <person name="Sieber C.M."/>
            <person name="Letourneur Q."/>
            <person name="Ghozlane A."/>
            <person name="Andersen G.L."/>
            <person name="Li W.J."/>
            <person name="Hallam S.J."/>
            <person name="Muyzer G."/>
            <person name="de Oliveira V.M."/>
            <person name="Inskeep W.P."/>
            <person name="Banfield J.F."/>
            <person name="Gribaldo S."/>
        </authorList>
    </citation>
    <scope>NUCLEOTIDE SEQUENCE [LARGE SCALE GENOMIC DNA]</scope>
    <source>
        <strain evidence="4">Verst-YHS</strain>
    </source>
</reference>
<evidence type="ECO:0000313" key="6">
    <source>
        <dbReference type="Proteomes" id="UP000316080"/>
    </source>
</evidence>
<dbReference type="InterPro" id="IPR036921">
    <property type="entry name" value="PurM-like_N_sf"/>
</dbReference>
<dbReference type="NCBIfam" id="TIGR02124">
    <property type="entry name" value="hypE"/>
    <property type="match status" value="1"/>
</dbReference>
<sequence length="338" mass="36516">MKIQLSHGAGGTIMNDLIKEVILKNIKNRKVGRGIGLDELDDGATIPINSEEIVVTGDAYTITPIFFPGGDIGKLAICGTINDLAVMGARPIAIMDTVVVEEGFEIENLNKIFISMNEIMEKFDISLIHGDFKVMPKGKLDGIVISTMGIGMLYKKRPILDSGLKEGDKIIVTGPIGDHGIVIISLREGISFKTNIVSDVAPLWNLMKKAMDAGEITAAKDPTRGGLAMALNEMAAKSNVSIWINEDEIPIRNEVKGACEMLGIDYLELACEGRIVMGVKAEDADNVLKAIRSTEEGKDAKIIGYVKKEMPGYVIMNTIIGGKRIINPPLGEPVPRIC</sequence>
<comment type="similarity">
    <text evidence="1">Belongs to the HypE family.</text>
</comment>
<dbReference type="SUPFAM" id="SSF56042">
    <property type="entry name" value="PurM C-terminal domain-like"/>
    <property type="match status" value="1"/>
</dbReference>
<dbReference type="InterPro" id="IPR036676">
    <property type="entry name" value="PurM-like_C_sf"/>
</dbReference>
<dbReference type="InterPro" id="IPR016188">
    <property type="entry name" value="PurM-like_N"/>
</dbReference>
<evidence type="ECO:0000313" key="7">
    <source>
        <dbReference type="Proteomes" id="UP000317265"/>
    </source>
</evidence>
<dbReference type="Proteomes" id="UP000316080">
    <property type="component" value="Unassembled WGS sequence"/>
</dbReference>
<feature type="domain" description="PurM-like N-terminal" evidence="2">
    <location>
        <begin position="41"/>
        <end position="152"/>
    </location>
</feature>
<gene>
    <name evidence="4" type="primary">hypE</name>
    <name evidence="5" type="ORF">DSO09_02280</name>
    <name evidence="4" type="ORF">EF809_03590</name>
</gene>